<dbReference type="Proteomes" id="UP000309997">
    <property type="component" value="Unassembled WGS sequence"/>
</dbReference>
<evidence type="ECO:0000313" key="1">
    <source>
        <dbReference type="EMBL" id="KAL3586127.1"/>
    </source>
</evidence>
<keyword evidence="2" id="KW-1185">Reference proteome</keyword>
<comment type="caution">
    <text evidence="1">The sequence shown here is derived from an EMBL/GenBank/DDBJ whole genome shotgun (WGS) entry which is preliminary data.</text>
</comment>
<dbReference type="EMBL" id="RCHU02000006">
    <property type="protein sequence ID" value="KAL3586127.1"/>
    <property type="molecule type" value="Genomic_DNA"/>
</dbReference>
<protein>
    <submittedName>
        <fullName evidence="1">Uncharacterized protein</fullName>
    </submittedName>
</protein>
<reference evidence="1 2" key="1">
    <citation type="journal article" date="2024" name="Plant Biotechnol. J.">
        <title>Genome and CRISPR/Cas9 system of a widespread forest tree (Populus alba) in the world.</title>
        <authorList>
            <person name="Liu Y.J."/>
            <person name="Jiang P.F."/>
            <person name="Han X.M."/>
            <person name="Li X.Y."/>
            <person name="Wang H.M."/>
            <person name="Wang Y.J."/>
            <person name="Wang X.X."/>
            <person name="Zeng Q.Y."/>
        </authorList>
    </citation>
    <scope>NUCLEOTIDE SEQUENCE [LARGE SCALE GENOMIC DNA]</scope>
    <source>
        <strain evidence="2">cv. PAL-ZL1</strain>
    </source>
</reference>
<accession>A0ACC4C5L3</accession>
<sequence>MCMAAARADAMPIVSKLYCSSSQAVLVVRKRPHVVSGGGFVVTDCSQKVVFRVDGCGVSGSEGELILRDSSGEALLLIRRKGGMVQALSIHRKWKGYTFDYEGSQKLVFSLKEPNFSCLLRNNAIRVSTEPRRSNKDWDFEIKGYFPDRSCSIVDSLGNIVAQIGINKEADQLMANKDLYHVVVRPGIDQVFTFGVVAVLDYIYGESTRYLADIESVSFIKYSGRRRSIGAVQLWLFELSWPQEIFTTTSSLLEKINK</sequence>
<name>A0ACC4C5L3_POPAL</name>
<evidence type="ECO:0000313" key="2">
    <source>
        <dbReference type="Proteomes" id="UP000309997"/>
    </source>
</evidence>
<organism evidence="1 2">
    <name type="scientific">Populus alba</name>
    <name type="common">White poplar</name>
    <dbReference type="NCBI Taxonomy" id="43335"/>
    <lineage>
        <taxon>Eukaryota</taxon>
        <taxon>Viridiplantae</taxon>
        <taxon>Streptophyta</taxon>
        <taxon>Embryophyta</taxon>
        <taxon>Tracheophyta</taxon>
        <taxon>Spermatophyta</taxon>
        <taxon>Magnoliopsida</taxon>
        <taxon>eudicotyledons</taxon>
        <taxon>Gunneridae</taxon>
        <taxon>Pentapetalae</taxon>
        <taxon>rosids</taxon>
        <taxon>fabids</taxon>
        <taxon>Malpighiales</taxon>
        <taxon>Salicaceae</taxon>
        <taxon>Saliceae</taxon>
        <taxon>Populus</taxon>
    </lineage>
</organism>
<proteinExistence type="predicted"/>
<gene>
    <name evidence="1" type="ORF">D5086_012994</name>
</gene>